<dbReference type="InterPro" id="IPR038765">
    <property type="entry name" value="Papain-like_cys_pep_sf"/>
</dbReference>
<keyword evidence="5" id="KW-0732">Signal</keyword>
<dbReference type="Proteomes" id="UP000295164">
    <property type="component" value="Unassembled WGS sequence"/>
</dbReference>
<dbReference type="PANTHER" id="PTHR47053">
    <property type="entry name" value="MUREIN DD-ENDOPEPTIDASE MEPH-RELATED"/>
    <property type="match status" value="1"/>
</dbReference>
<dbReference type="GO" id="GO:0008234">
    <property type="term" value="F:cysteine-type peptidase activity"/>
    <property type="evidence" value="ECO:0007669"/>
    <property type="project" value="UniProtKB-KW"/>
</dbReference>
<proteinExistence type="inferred from homology"/>
<evidence type="ECO:0000256" key="1">
    <source>
        <dbReference type="ARBA" id="ARBA00007074"/>
    </source>
</evidence>
<organism evidence="7 8">
    <name type="scientific">Flaviaesturariibacter aridisoli</name>
    <dbReference type="NCBI Taxonomy" id="2545761"/>
    <lineage>
        <taxon>Bacteria</taxon>
        <taxon>Pseudomonadati</taxon>
        <taxon>Bacteroidota</taxon>
        <taxon>Chitinophagia</taxon>
        <taxon>Chitinophagales</taxon>
        <taxon>Chitinophagaceae</taxon>
        <taxon>Flaviaestuariibacter</taxon>
    </lineage>
</organism>
<feature type="signal peptide" evidence="5">
    <location>
        <begin position="1"/>
        <end position="19"/>
    </location>
</feature>
<keyword evidence="3" id="KW-0378">Hydrolase</keyword>
<dbReference type="Pfam" id="PF00877">
    <property type="entry name" value="NLPC_P60"/>
    <property type="match status" value="1"/>
</dbReference>
<dbReference type="InterPro" id="IPR000064">
    <property type="entry name" value="NLP_P60_dom"/>
</dbReference>
<evidence type="ECO:0000256" key="4">
    <source>
        <dbReference type="ARBA" id="ARBA00022807"/>
    </source>
</evidence>
<dbReference type="PROSITE" id="PS51935">
    <property type="entry name" value="NLPC_P60"/>
    <property type="match status" value="1"/>
</dbReference>
<feature type="domain" description="NlpC/P60" evidence="6">
    <location>
        <begin position="71"/>
        <end position="201"/>
    </location>
</feature>
<dbReference type="EMBL" id="SKFH01000001">
    <property type="protein sequence ID" value="TCZ74894.1"/>
    <property type="molecule type" value="Genomic_DNA"/>
</dbReference>
<keyword evidence="2" id="KW-0645">Protease</keyword>
<evidence type="ECO:0000259" key="6">
    <source>
        <dbReference type="PROSITE" id="PS51935"/>
    </source>
</evidence>
<dbReference type="Gene3D" id="3.90.1720.10">
    <property type="entry name" value="endopeptidase domain like (from Nostoc punctiforme)"/>
    <property type="match status" value="1"/>
</dbReference>
<dbReference type="PROSITE" id="PS51257">
    <property type="entry name" value="PROKAR_LIPOPROTEIN"/>
    <property type="match status" value="1"/>
</dbReference>
<dbReference type="InterPro" id="IPR051202">
    <property type="entry name" value="Peptidase_C40"/>
</dbReference>
<evidence type="ECO:0000256" key="2">
    <source>
        <dbReference type="ARBA" id="ARBA00022670"/>
    </source>
</evidence>
<comment type="caution">
    <text evidence="7">The sequence shown here is derived from an EMBL/GenBank/DDBJ whole genome shotgun (WGS) entry which is preliminary data.</text>
</comment>
<comment type="similarity">
    <text evidence="1">Belongs to the peptidase C40 family.</text>
</comment>
<dbReference type="SUPFAM" id="SSF54001">
    <property type="entry name" value="Cysteine proteinases"/>
    <property type="match status" value="1"/>
</dbReference>
<dbReference type="OrthoDB" id="9807055at2"/>
<dbReference type="RefSeq" id="WP_131850249.1">
    <property type="nucleotide sequence ID" value="NZ_SKFH01000001.1"/>
</dbReference>
<evidence type="ECO:0000256" key="3">
    <source>
        <dbReference type="ARBA" id="ARBA00022801"/>
    </source>
</evidence>
<protein>
    <submittedName>
        <fullName evidence="7">NlpC/P60 family protein</fullName>
    </submittedName>
</protein>
<sequence>MRSFLILLLLAATACGGPANDPRYQEAVVTDTLMQSDSGAAFRDSMPTDGTVVNDTPLHTESYKGTVDTKGVAPAQLLAFAQTLIGTPYVYGSTDPKVGFDCSGFITHVFNHFGISVPRSSVDFTGVGQTVDTLAARPGDLILFTGTNPLERHVGHMGIVVDRGPEGLRFIHSTSGKAMGVTITPFNDYYKGRFVRVARVFP</sequence>
<gene>
    <name evidence="7" type="ORF">E0486_00895</name>
</gene>
<dbReference type="GO" id="GO:0006508">
    <property type="term" value="P:proteolysis"/>
    <property type="evidence" value="ECO:0007669"/>
    <property type="project" value="UniProtKB-KW"/>
</dbReference>
<feature type="chain" id="PRO_5020716057" evidence="5">
    <location>
        <begin position="20"/>
        <end position="202"/>
    </location>
</feature>
<dbReference type="PANTHER" id="PTHR47053:SF1">
    <property type="entry name" value="MUREIN DD-ENDOPEPTIDASE MEPH-RELATED"/>
    <property type="match status" value="1"/>
</dbReference>
<name>A0A4R4E5H7_9BACT</name>
<reference evidence="7 8" key="1">
    <citation type="submission" date="2019-03" db="EMBL/GenBank/DDBJ databases">
        <authorList>
            <person name="Kim M.K.M."/>
        </authorList>
    </citation>
    <scope>NUCLEOTIDE SEQUENCE [LARGE SCALE GENOMIC DNA]</scope>
    <source>
        <strain evidence="7 8">17J68-15</strain>
    </source>
</reference>
<accession>A0A4R4E5H7</accession>
<dbReference type="AlphaFoldDB" id="A0A4R4E5H7"/>
<keyword evidence="4" id="KW-0788">Thiol protease</keyword>
<evidence type="ECO:0000256" key="5">
    <source>
        <dbReference type="SAM" id="SignalP"/>
    </source>
</evidence>
<evidence type="ECO:0000313" key="7">
    <source>
        <dbReference type="EMBL" id="TCZ74894.1"/>
    </source>
</evidence>
<keyword evidence="8" id="KW-1185">Reference proteome</keyword>
<evidence type="ECO:0000313" key="8">
    <source>
        <dbReference type="Proteomes" id="UP000295164"/>
    </source>
</evidence>